<accession>A0ABP7HM85</accession>
<dbReference type="Proteomes" id="UP001501456">
    <property type="component" value="Unassembled WGS sequence"/>
</dbReference>
<evidence type="ECO:0008006" key="3">
    <source>
        <dbReference type="Google" id="ProtNLM"/>
    </source>
</evidence>
<comment type="caution">
    <text evidence="1">The sequence shown here is derived from an EMBL/GenBank/DDBJ whole genome shotgun (WGS) entry which is preliminary data.</text>
</comment>
<evidence type="ECO:0000313" key="2">
    <source>
        <dbReference type="Proteomes" id="UP001501456"/>
    </source>
</evidence>
<proteinExistence type="predicted"/>
<dbReference type="EMBL" id="BAABBI010000007">
    <property type="protein sequence ID" value="GAA3792285.1"/>
    <property type="molecule type" value="Genomic_DNA"/>
</dbReference>
<keyword evidence="2" id="KW-1185">Reference proteome</keyword>
<protein>
    <recommendedName>
        <fullName evidence="3">Outer membrane protein beta-barrel domain-containing protein</fullName>
    </recommendedName>
</protein>
<gene>
    <name evidence="1" type="ORF">GCM10022271_25840</name>
</gene>
<evidence type="ECO:0000313" key="1">
    <source>
        <dbReference type="EMBL" id="GAA3792285.1"/>
    </source>
</evidence>
<reference evidence="2" key="1">
    <citation type="journal article" date="2019" name="Int. J. Syst. Evol. Microbiol.">
        <title>The Global Catalogue of Microorganisms (GCM) 10K type strain sequencing project: providing services to taxonomists for standard genome sequencing and annotation.</title>
        <authorList>
            <consortium name="The Broad Institute Genomics Platform"/>
            <consortium name="The Broad Institute Genome Sequencing Center for Infectious Disease"/>
            <person name="Wu L."/>
            <person name="Ma J."/>
        </authorList>
    </citation>
    <scope>NUCLEOTIDE SEQUENCE [LARGE SCALE GENOMIC DNA]</scope>
    <source>
        <strain evidence="2">JCM 17525</strain>
    </source>
</reference>
<name>A0ABP7HM85_9FLAO</name>
<sequence length="176" mass="19144">MAVLFITTIHVQAQGGFNLGAYVGIPVADGGDVANLSLGFDANYLFEISEKFSVGPTTGFSHSFGENNFDAFQFIPIAAAGRFNINDMFTVGIDLGYAIGINDGNNGGVYFRPTFAYNVTDRIQVNASYIGVALGSGRGLGYYGYYDYYYDDYYYDNYAYNGTFSIISVGATFNLN</sequence>
<organism evidence="1 2">
    <name type="scientific">Corallibacter vietnamensis</name>
    <dbReference type="NCBI Taxonomy" id="904130"/>
    <lineage>
        <taxon>Bacteria</taxon>
        <taxon>Pseudomonadati</taxon>
        <taxon>Bacteroidota</taxon>
        <taxon>Flavobacteriia</taxon>
        <taxon>Flavobacteriales</taxon>
        <taxon>Flavobacteriaceae</taxon>
        <taxon>Corallibacter</taxon>
    </lineage>
</organism>